<dbReference type="InterPro" id="IPR015917">
    <property type="entry name" value="Pept_C14A"/>
</dbReference>
<evidence type="ECO:0000259" key="9">
    <source>
        <dbReference type="PROSITE" id="PS50207"/>
    </source>
</evidence>
<dbReference type="InterPro" id="IPR002398">
    <property type="entry name" value="Pept_C14"/>
</dbReference>
<dbReference type="SMART" id="SM00114">
    <property type="entry name" value="CARD"/>
    <property type="match status" value="1"/>
</dbReference>
<keyword evidence="5" id="KW-0788">Thiol protease</keyword>
<dbReference type="SUPFAM" id="SSF47986">
    <property type="entry name" value="DEATH domain"/>
    <property type="match status" value="1"/>
</dbReference>
<dbReference type="PROSITE" id="PS50208">
    <property type="entry name" value="CASPASE_P20"/>
    <property type="match status" value="1"/>
</dbReference>
<dbReference type="Gene3D" id="1.10.533.10">
    <property type="entry name" value="Death Domain, Fas"/>
    <property type="match status" value="1"/>
</dbReference>
<evidence type="ECO:0000256" key="2">
    <source>
        <dbReference type="ARBA" id="ARBA00022670"/>
    </source>
</evidence>
<keyword evidence="13" id="KW-1185">Reference proteome</keyword>
<dbReference type="CDD" id="cd00032">
    <property type="entry name" value="CASc"/>
    <property type="match status" value="1"/>
</dbReference>
<dbReference type="InterPro" id="IPR033139">
    <property type="entry name" value="Caspase_cys_AS"/>
</dbReference>
<evidence type="ECO:0000256" key="4">
    <source>
        <dbReference type="ARBA" id="ARBA00022801"/>
    </source>
</evidence>
<keyword evidence="6" id="KW-0865">Zymogen</keyword>
<sequence>MDKNHKELLRRNRERLVEDLEALSLLSYLYQEHTLSENDVDLIKAESTRSSRAEKLLDIIPRRGPQAFHTFCRALERGDGQNHLLALLKTPGSAPQGEVSSNSFVDSTDGMSSVAHHVTAGKSDVATSSAVKNNSKLPQTTEDFIYPMKEQPHGWCLIINNVDFEYHTRRGGSDIDAKQLKELFTKLQYKVQEHRNQTAAQLKNTVLQFSKMSGHKEADSMVFCLLSHGLEGQVYGCDGELVSISDLVAMFNGYEAKDLIGKPKMIFIQACRGVEYDHGADLEVTDNGFVSKIDKVHVTPTNAEILKAAFPNDQAENLVEPETIPAEADMLVAYSTVPGYVSWSHLQKGSWFVQALVDVFGSYARKEDVVSMLVLVNGKVAKEFESYNRKKQIPAPVVMLTKKVFFFPPS</sequence>
<dbReference type="Gene3D" id="3.40.50.1460">
    <property type="match status" value="1"/>
</dbReference>
<evidence type="ECO:0000256" key="5">
    <source>
        <dbReference type="ARBA" id="ARBA00022807"/>
    </source>
</evidence>
<comment type="similarity">
    <text evidence="1 8">Belongs to the peptidase C14A family.</text>
</comment>
<protein>
    <submittedName>
        <fullName evidence="12">Caspase-2</fullName>
    </submittedName>
</protein>
<dbReference type="GO" id="GO:0006915">
    <property type="term" value="P:apoptotic process"/>
    <property type="evidence" value="ECO:0007669"/>
    <property type="project" value="UniProtKB-KW"/>
</dbReference>
<dbReference type="SMART" id="SM00115">
    <property type="entry name" value="CASc"/>
    <property type="match status" value="1"/>
</dbReference>
<dbReference type="InterPro" id="IPR016129">
    <property type="entry name" value="Caspase_his_AS"/>
</dbReference>
<feature type="active site" evidence="7">
    <location>
        <position position="228"/>
    </location>
</feature>
<dbReference type="PIRSF" id="PIRSF038001">
    <property type="entry name" value="Caspase_ICE"/>
    <property type="match status" value="1"/>
</dbReference>
<dbReference type="PROSITE" id="PS01122">
    <property type="entry name" value="CASPASE_CYS"/>
    <property type="match status" value="1"/>
</dbReference>
<feature type="active site" evidence="7">
    <location>
        <position position="271"/>
    </location>
</feature>
<evidence type="ECO:0000256" key="8">
    <source>
        <dbReference type="RuleBase" id="RU003971"/>
    </source>
</evidence>
<dbReference type="Pfam" id="PF00619">
    <property type="entry name" value="CARD"/>
    <property type="match status" value="1"/>
</dbReference>
<dbReference type="GO" id="GO:0042981">
    <property type="term" value="P:regulation of apoptotic process"/>
    <property type="evidence" value="ECO:0007669"/>
    <property type="project" value="InterPro"/>
</dbReference>
<organism evidence="12 13">
    <name type="scientific">Acropora cervicornis</name>
    <name type="common">Staghorn coral</name>
    <dbReference type="NCBI Taxonomy" id="6130"/>
    <lineage>
        <taxon>Eukaryota</taxon>
        <taxon>Metazoa</taxon>
        <taxon>Cnidaria</taxon>
        <taxon>Anthozoa</taxon>
        <taxon>Hexacorallia</taxon>
        <taxon>Scleractinia</taxon>
        <taxon>Astrocoeniina</taxon>
        <taxon>Acroporidae</taxon>
        <taxon>Acropora</taxon>
    </lineage>
</organism>
<evidence type="ECO:0000256" key="7">
    <source>
        <dbReference type="PIRSR" id="PIRSR038001-1"/>
    </source>
</evidence>
<evidence type="ECO:0000259" key="10">
    <source>
        <dbReference type="PROSITE" id="PS50208"/>
    </source>
</evidence>
<evidence type="ECO:0000259" key="11">
    <source>
        <dbReference type="PROSITE" id="PS50209"/>
    </source>
</evidence>
<dbReference type="InterPro" id="IPR011029">
    <property type="entry name" value="DEATH-like_dom_sf"/>
</dbReference>
<evidence type="ECO:0000256" key="1">
    <source>
        <dbReference type="ARBA" id="ARBA00010134"/>
    </source>
</evidence>
<evidence type="ECO:0000256" key="3">
    <source>
        <dbReference type="ARBA" id="ARBA00022703"/>
    </source>
</evidence>
<dbReference type="CDD" id="cd01671">
    <property type="entry name" value="CARD"/>
    <property type="match status" value="1"/>
</dbReference>
<dbReference type="EMBL" id="JARQWQ010000056">
    <property type="protein sequence ID" value="KAK2556350.1"/>
    <property type="molecule type" value="Genomic_DNA"/>
</dbReference>
<dbReference type="AlphaFoldDB" id="A0AAD9Q7Y8"/>
<dbReference type="PANTHER" id="PTHR47901">
    <property type="entry name" value="CASPASE RECRUITMENT DOMAIN-CONTAINING PROTEIN 18"/>
    <property type="match status" value="1"/>
</dbReference>
<dbReference type="InterPro" id="IPR001315">
    <property type="entry name" value="CARD"/>
</dbReference>
<evidence type="ECO:0000313" key="13">
    <source>
        <dbReference type="Proteomes" id="UP001249851"/>
    </source>
</evidence>
<proteinExistence type="inferred from homology"/>
<dbReference type="Proteomes" id="UP001249851">
    <property type="component" value="Unassembled WGS sequence"/>
</dbReference>
<dbReference type="GO" id="GO:0004197">
    <property type="term" value="F:cysteine-type endopeptidase activity"/>
    <property type="evidence" value="ECO:0007669"/>
    <property type="project" value="InterPro"/>
</dbReference>
<reference evidence="12" key="2">
    <citation type="journal article" date="2023" name="Science">
        <title>Genomic signatures of disease resistance in endangered staghorn corals.</title>
        <authorList>
            <person name="Vollmer S.V."/>
            <person name="Selwyn J.D."/>
            <person name="Despard B.A."/>
            <person name="Roesel C.L."/>
        </authorList>
    </citation>
    <scope>NUCLEOTIDE SEQUENCE</scope>
    <source>
        <strain evidence="12">K2</strain>
    </source>
</reference>
<dbReference type="SUPFAM" id="SSF52129">
    <property type="entry name" value="Caspase-like"/>
    <property type="match status" value="1"/>
</dbReference>
<dbReference type="Pfam" id="PF00656">
    <property type="entry name" value="Peptidase_C14"/>
    <property type="match status" value="1"/>
</dbReference>
<dbReference type="PANTHER" id="PTHR47901:SF8">
    <property type="entry name" value="CASPASE-3"/>
    <property type="match status" value="1"/>
</dbReference>
<accession>A0AAD9Q7Y8</accession>
<dbReference type="InterPro" id="IPR001309">
    <property type="entry name" value="Pept_C14_p20"/>
</dbReference>
<comment type="caution">
    <text evidence="12">The sequence shown here is derived from an EMBL/GenBank/DDBJ whole genome shotgun (WGS) entry which is preliminary data.</text>
</comment>
<feature type="domain" description="Caspase family p20" evidence="10">
    <location>
        <begin position="152"/>
        <end position="275"/>
    </location>
</feature>
<evidence type="ECO:0000313" key="12">
    <source>
        <dbReference type="EMBL" id="KAK2556350.1"/>
    </source>
</evidence>
<dbReference type="InterPro" id="IPR002138">
    <property type="entry name" value="Pept_C14_p10"/>
</dbReference>
<dbReference type="PROSITE" id="PS50207">
    <property type="entry name" value="CASPASE_P10"/>
    <property type="match status" value="1"/>
</dbReference>
<dbReference type="InterPro" id="IPR011600">
    <property type="entry name" value="Pept_C14_caspase"/>
</dbReference>
<keyword evidence="3" id="KW-0053">Apoptosis</keyword>
<reference evidence="12" key="1">
    <citation type="journal article" date="2023" name="G3 (Bethesda)">
        <title>Whole genome assembly and annotation of the endangered Caribbean coral Acropora cervicornis.</title>
        <authorList>
            <person name="Selwyn J.D."/>
            <person name="Vollmer S.V."/>
        </authorList>
    </citation>
    <scope>NUCLEOTIDE SEQUENCE</scope>
    <source>
        <strain evidence="12">K2</strain>
    </source>
</reference>
<feature type="domain" description="CARD" evidence="11">
    <location>
        <begin position="1"/>
        <end position="76"/>
    </location>
</feature>
<dbReference type="PROSITE" id="PS50209">
    <property type="entry name" value="CARD"/>
    <property type="match status" value="1"/>
</dbReference>
<dbReference type="InterPro" id="IPR029030">
    <property type="entry name" value="Caspase-like_dom_sf"/>
</dbReference>
<keyword evidence="2" id="KW-0645">Protease</keyword>
<evidence type="ECO:0000256" key="6">
    <source>
        <dbReference type="ARBA" id="ARBA00023145"/>
    </source>
</evidence>
<feature type="domain" description="Caspase family p10" evidence="9">
    <location>
        <begin position="320"/>
        <end position="408"/>
    </location>
</feature>
<dbReference type="Gene3D" id="3.30.70.1470">
    <property type="entry name" value="Caspase-like"/>
    <property type="match status" value="1"/>
</dbReference>
<dbReference type="GO" id="GO:0006508">
    <property type="term" value="P:proteolysis"/>
    <property type="evidence" value="ECO:0007669"/>
    <property type="project" value="UniProtKB-KW"/>
</dbReference>
<keyword evidence="4" id="KW-0378">Hydrolase</keyword>
<name>A0AAD9Q7Y8_ACRCE</name>
<gene>
    <name evidence="12" type="ORF">P5673_021575</name>
</gene>
<dbReference type="PRINTS" id="PR00376">
    <property type="entry name" value="IL1BCENZYME"/>
</dbReference>
<dbReference type="PROSITE" id="PS01121">
    <property type="entry name" value="CASPASE_HIS"/>
    <property type="match status" value="1"/>
</dbReference>